<accession>A0A927YL93</accession>
<evidence type="ECO:0000313" key="3">
    <source>
        <dbReference type="Proteomes" id="UP000766246"/>
    </source>
</evidence>
<sequence length="293" mass="34111">MIRFLVFSDLHYDEVTDGDNRIEEILADAQKRNLDFIVSLGDLCTPIKENQRVLERFKSLGIPFYNVIGNHETDKCILSEILDFYAINNPYYSVICNGYKLIFLNTCYLGKDGKEEIFYNKNFKCEGTVYPIIPSEEIRWLQEELKDGMKSIIFSHHSFINDFTKRGIYNREEIRKKFVKKQVLLCLNGHDHGDDYSIVDGIPYMTINSANYAWLGTQIASSRELQERYFYLNGILQYKQAMSAYIEISDNEINICGMDGDYLSVRPDDIGLTNYRWNGVSIRPQISSHFVKL</sequence>
<dbReference type="AlphaFoldDB" id="A0A927YL93"/>
<comment type="caution">
    <text evidence="2">The sequence shown here is derived from an EMBL/GenBank/DDBJ whole genome shotgun (WGS) entry which is preliminary data.</text>
</comment>
<dbReference type="Pfam" id="PF00149">
    <property type="entry name" value="Metallophos"/>
    <property type="match status" value="1"/>
</dbReference>
<dbReference type="GO" id="GO:0016787">
    <property type="term" value="F:hydrolase activity"/>
    <property type="evidence" value="ECO:0007669"/>
    <property type="project" value="InterPro"/>
</dbReference>
<dbReference type="InterPro" id="IPR029052">
    <property type="entry name" value="Metallo-depent_PP-like"/>
</dbReference>
<gene>
    <name evidence="2" type="ORF">E7272_06060</name>
</gene>
<protein>
    <recommendedName>
        <fullName evidence="1">Calcineurin-like phosphoesterase domain-containing protein</fullName>
    </recommendedName>
</protein>
<feature type="domain" description="Calcineurin-like phosphoesterase" evidence="1">
    <location>
        <begin position="2"/>
        <end position="193"/>
    </location>
</feature>
<name>A0A927YL93_9FIRM</name>
<organism evidence="2 3">
    <name type="scientific">Pseudobutyrivibrio ruminis</name>
    <dbReference type="NCBI Taxonomy" id="46206"/>
    <lineage>
        <taxon>Bacteria</taxon>
        <taxon>Bacillati</taxon>
        <taxon>Bacillota</taxon>
        <taxon>Clostridia</taxon>
        <taxon>Lachnospirales</taxon>
        <taxon>Lachnospiraceae</taxon>
        <taxon>Pseudobutyrivibrio</taxon>
    </lineage>
</organism>
<dbReference type="InterPro" id="IPR004843">
    <property type="entry name" value="Calcineurin-like_PHP"/>
</dbReference>
<dbReference type="PANTHER" id="PTHR43143:SF1">
    <property type="entry name" value="SERINE_THREONINE-PROTEIN PHOSPHATASE CPPED1"/>
    <property type="match status" value="1"/>
</dbReference>
<evidence type="ECO:0000313" key="2">
    <source>
        <dbReference type="EMBL" id="MBE5919395.1"/>
    </source>
</evidence>
<dbReference type="EMBL" id="SVER01000012">
    <property type="protein sequence ID" value="MBE5919395.1"/>
    <property type="molecule type" value="Genomic_DNA"/>
</dbReference>
<dbReference type="Gene3D" id="3.60.21.10">
    <property type="match status" value="1"/>
</dbReference>
<dbReference type="PANTHER" id="PTHR43143">
    <property type="entry name" value="METALLOPHOSPHOESTERASE, CALCINEURIN SUPERFAMILY"/>
    <property type="match status" value="1"/>
</dbReference>
<dbReference type="Proteomes" id="UP000766246">
    <property type="component" value="Unassembled WGS sequence"/>
</dbReference>
<proteinExistence type="predicted"/>
<dbReference type="SUPFAM" id="SSF56300">
    <property type="entry name" value="Metallo-dependent phosphatases"/>
    <property type="match status" value="1"/>
</dbReference>
<dbReference type="InterPro" id="IPR051918">
    <property type="entry name" value="STPP_CPPED1"/>
</dbReference>
<reference evidence="2" key="1">
    <citation type="submission" date="2019-04" db="EMBL/GenBank/DDBJ databases">
        <title>Evolution of Biomass-Degrading Anaerobic Consortia Revealed by Metagenomics.</title>
        <authorList>
            <person name="Peng X."/>
        </authorList>
    </citation>
    <scope>NUCLEOTIDE SEQUENCE</scope>
    <source>
        <strain evidence="2">SIG311</strain>
    </source>
</reference>
<evidence type="ECO:0000259" key="1">
    <source>
        <dbReference type="Pfam" id="PF00149"/>
    </source>
</evidence>